<dbReference type="InterPro" id="IPR005358">
    <property type="entry name" value="Puta_zinc/iron-chelating_dom"/>
</dbReference>
<dbReference type="AlphaFoldDB" id="A0A011RHD7"/>
<dbReference type="eggNOG" id="COG0727">
    <property type="taxonomic scope" value="Bacteria"/>
</dbReference>
<keyword evidence="3" id="KW-1185">Reference proteome</keyword>
<evidence type="ECO:0000313" key="2">
    <source>
        <dbReference type="EMBL" id="EXI90639.1"/>
    </source>
</evidence>
<organism evidence="2 3">
    <name type="scientific">Accumulibacter regalis</name>
    <dbReference type="NCBI Taxonomy" id="522306"/>
    <lineage>
        <taxon>Bacteria</taxon>
        <taxon>Pseudomonadati</taxon>
        <taxon>Pseudomonadota</taxon>
        <taxon>Betaproteobacteria</taxon>
        <taxon>Candidatus Accumulibacter</taxon>
    </lineage>
</organism>
<comment type="caution">
    <text evidence="2">The sequence shown here is derived from an EMBL/GenBank/DDBJ whole genome shotgun (WGS) entry which is preliminary data.</text>
</comment>
<sequence length="175" mass="18392">MNTPNPANTANTVPLMHASSDGSTGKPVFQELDHDPHAAATSDAGDYDCRRCGACCAAFRVSFYWAEADSFGLPTALVEQIGPWYACMAGSNDPSPRCHALAGDIGSAVVCTVYAQRPSPCREVRAGDLQCARARHRYGLPAVVATEGDAMSNPADVTLSTAQHPRQGSAPRSPT</sequence>
<keyword evidence="2" id="KW-0969">Cilium</keyword>
<dbReference type="PATRIC" id="fig|1454004.3.peg.513"/>
<dbReference type="GO" id="GO:0008168">
    <property type="term" value="F:methyltransferase activity"/>
    <property type="evidence" value="ECO:0007669"/>
    <property type="project" value="UniProtKB-KW"/>
</dbReference>
<gene>
    <name evidence="2" type="ORF">AW11_00496</name>
</gene>
<evidence type="ECO:0000313" key="3">
    <source>
        <dbReference type="Proteomes" id="UP000022141"/>
    </source>
</evidence>
<reference evidence="2" key="1">
    <citation type="submission" date="2014-02" db="EMBL/GenBank/DDBJ databases">
        <title>Expanding our view of genomic diversity in Candidatus Accumulibacter clades.</title>
        <authorList>
            <person name="Skennerton C.T."/>
            <person name="Barr J.J."/>
            <person name="Slater F.R."/>
            <person name="Bond P.L."/>
            <person name="Tyson G.W."/>
        </authorList>
    </citation>
    <scope>NUCLEOTIDE SEQUENCE [LARGE SCALE GENOMIC DNA]</scope>
</reference>
<dbReference type="GO" id="GO:0032259">
    <property type="term" value="P:methylation"/>
    <property type="evidence" value="ECO:0007669"/>
    <property type="project" value="UniProtKB-KW"/>
</dbReference>
<keyword evidence="2" id="KW-0282">Flagellum</keyword>
<name>A0A011RHD7_ACCRE</name>
<dbReference type="STRING" id="1454004.AW11_00496"/>
<dbReference type="EMBL" id="JEMY01000004">
    <property type="protein sequence ID" value="EXI90639.1"/>
    <property type="molecule type" value="Genomic_DNA"/>
</dbReference>
<feature type="compositionally biased region" description="Low complexity" evidence="1">
    <location>
        <begin position="1"/>
        <end position="12"/>
    </location>
</feature>
<feature type="region of interest" description="Disordered" evidence="1">
    <location>
        <begin position="153"/>
        <end position="175"/>
    </location>
</feature>
<feature type="compositionally biased region" description="Polar residues" evidence="1">
    <location>
        <begin position="158"/>
        <end position="175"/>
    </location>
</feature>
<feature type="region of interest" description="Disordered" evidence="1">
    <location>
        <begin position="1"/>
        <end position="30"/>
    </location>
</feature>
<protein>
    <submittedName>
        <fullName evidence="2">Flagellin N-methylase</fullName>
    </submittedName>
</protein>
<dbReference type="Proteomes" id="UP000022141">
    <property type="component" value="Unassembled WGS sequence"/>
</dbReference>
<keyword evidence="2" id="KW-0966">Cell projection</keyword>
<accession>A0A011RHD7</accession>
<proteinExistence type="predicted"/>
<evidence type="ECO:0000256" key="1">
    <source>
        <dbReference type="SAM" id="MobiDB-lite"/>
    </source>
</evidence>
<dbReference type="Pfam" id="PF03692">
    <property type="entry name" value="CxxCxxCC"/>
    <property type="match status" value="1"/>
</dbReference>